<evidence type="ECO:0000256" key="11">
    <source>
        <dbReference type="SAM" id="Phobius"/>
    </source>
</evidence>
<dbReference type="InterPro" id="IPR003594">
    <property type="entry name" value="HATPase_dom"/>
</dbReference>
<keyword evidence="5 13" id="KW-0808">Transferase</keyword>
<dbReference type="CDD" id="cd00082">
    <property type="entry name" value="HisKA"/>
    <property type="match status" value="1"/>
</dbReference>
<gene>
    <name evidence="13" type="primary">creC</name>
    <name evidence="13" type="ORF">HDCHBGLK_02895</name>
</gene>
<feature type="transmembrane region" description="Helical" evidence="11">
    <location>
        <begin position="158"/>
        <end position="177"/>
    </location>
</feature>
<feature type="transmembrane region" description="Helical" evidence="11">
    <location>
        <begin position="20"/>
        <end position="46"/>
    </location>
</feature>
<keyword evidence="8 11" id="KW-1133">Transmembrane helix</keyword>
<dbReference type="Gene3D" id="6.10.340.10">
    <property type="match status" value="1"/>
</dbReference>
<evidence type="ECO:0000256" key="4">
    <source>
        <dbReference type="ARBA" id="ARBA00022553"/>
    </source>
</evidence>
<keyword evidence="10 11" id="KW-0472">Membrane</keyword>
<reference evidence="13 14" key="1">
    <citation type="journal article" date="2019" name="Appl. Environ. Microbiol.">
        <title>Clostridium scindens ATCC 35704: integration of nutritional requirements, the complete genome sequence, and global transcriptional responses to bile acids.</title>
        <authorList>
            <person name="Devendran S."/>
            <person name="Shrestha R."/>
            <person name="Alves J.M.P."/>
            <person name="Wolf P.G."/>
            <person name="Ly L."/>
            <person name="Hernandez A.G."/>
            <person name="Mendez-Garcia C."/>
            <person name="Inboden A."/>
            <person name="Wiley J."/>
            <person name="Paul O."/>
            <person name="Allen A."/>
            <person name="Springer E."/>
            <person name="Wright C.L."/>
            <person name="Fields C.J."/>
            <person name="Daniel S.L."/>
            <person name="Ridlon J.M."/>
        </authorList>
    </citation>
    <scope>NUCLEOTIDE SEQUENCE [LARGE SCALE GENOMIC DNA]</scope>
    <source>
        <strain evidence="13 14">ATCC 35704</strain>
    </source>
</reference>
<keyword evidence="7" id="KW-0418">Kinase</keyword>
<keyword evidence="9" id="KW-0902">Two-component regulatory system</keyword>
<dbReference type="InterPro" id="IPR036890">
    <property type="entry name" value="HATPase_C_sf"/>
</dbReference>
<evidence type="ECO:0000256" key="10">
    <source>
        <dbReference type="ARBA" id="ARBA00023136"/>
    </source>
</evidence>
<dbReference type="SMART" id="SM00387">
    <property type="entry name" value="HATPase_c"/>
    <property type="match status" value="1"/>
</dbReference>
<dbReference type="AlphaFoldDB" id="A0A494WN51"/>
<evidence type="ECO:0000256" key="5">
    <source>
        <dbReference type="ARBA" id="ARBA00022679"/>
    </source>
</evidence>
<dbReference type="OrthoDB" id="84942at2"/>
<keyword evidence="6 11" id="KW-0812">Transmembrane</keyword>
<evidence type="ECO:0000256" key="7">
    <source>
        <dbReference type="ARBA" id="ARBA00022777"/>
    </source>
</evidence>
<comment type="subcellular location">
    <subcellularLocation>
        <location evidence="2">Membrane</location>
        <topology evidence="2">Multi-pass membrane protein</topology>
    </subcellularLocation>
</comment>
<proteinExistence type="predicted"/>
<evidence type="ECO:0000259" key="12">
    <source>
        <dbReference type="PROSITE" id="PS50109"/>
    </source>
</evidence>
<evidence type="ECO:0000313" key="14">
    <source>
        <dbReference type="Proteomes" id="UP000289664"/>
    </source>
</evidence>
<feature type="domain" description="Histidine kinase" evidence="12">
    <location>
        <begin position="249"/>
        <end position="466"/>
    </location>
</feature>
<dbReference type="SUPFAM" id="SSF47384">
    <property type="entry name" value="Homodimeric domain of signal transducing histidine kinase"/>
    <property type="match status" value="1"/>
</dbReference>
<evidence type="ECO:0000313" key="13">
    <source>
        <dbReference type="EMBL" id="QBF75485.1"/>
    </source>
</evidence>
<accession>A0A494WN51</accession>
<keyword evidence="14" id="KW-1185">Reference proteome</keyword>
<evidence type="ECO:0000256" key="3">
    <source>
        <dbReference type="ARBA" id="ARBA00012438"/>
    </source>
</evidence>
<comment type="catalytic activity">
    <reaction evidence="1">
        <text>ATP + protein L-histidine = ADP + protein N-phospho-L-histidine.</text>
        <dbReference type="EC" id="2.7.13.3"/>
    </reaction>
</comment>
<evidence type="ECO:0000256" key="1">
    <source>
        <dbReference type="ARBA" id="ARBA00000085"/>
    </source>
</evidence>
<dbReference type="Gene3D" id="1.10.287.130">
    <property type="match status" value="1"/>
</dbReference>
<evidence type="ECO:0000256" key="8">
    <source>
        <dbReference type="ARBA" id="ARBA00022989"/>
    </source>
</evidence>
<dbReference type="Proteomes" id="UP000289664">
    <property type="component" value="Chromosome"/>
</dbReference>
<dbReference type="InterPro" id="IPR005467">
    <property type="entry name" value="His_kinase_dom"/>
</dbReference>
<evidence type="ECO:0000256" key="6">
    <source>
        <dbReference type="ARBA" id="ARBA00022692"/>
    </source>
</evidence>
<dbReference type="SMART" id="SM00388">
    <property type="entry name" value="HisKA"/>
    <property type="match status" value="1"/>
</dbReference>
<name>A0A494WN51_CLOS5</name>
<dbReference type="KEGG" id="csci:HDCHBGLK_02895"/>
<dbReference type="InterPro" id="IPR008358">
    <property type="entry name" value="Sig_transdc_His_kin/Pase_MprB"/>
</dbReference>
<dbReference type="Pfam" id="PF02518">
    <property type="entry name" value="HATPase_c"/>
    <property type="match status" value="1"/>
</dbReference>
<dbReference type="PANTHER" id="PTHR45528">
    <property type="entry name" value="SENSOR HISTIDINE KINASE CPXA"/>
    <property type="match status" value="1"/>
</dbReference>
<dbReference type="PANTHER" id="PTHR45528:SF8">
    <property type="entry name" value="HISTIDINE KINASE"/>
    <property type="match status" value="1"/>
</dbReference>
<dbReference type="PROSITE" id="PS50109">
    <property type="entry name" value="HIS_KIN"/>
    <property type="match status" value="1"/>
</dbReference>
<dbReference type="PRINTS" id="PR01780">
    <property type="entry name" value="LANTIREGPROT"/>
</dbReference>
<dbReference type="Gene3D" id="3.30.565.10">
    <property type="entry name" value="Histidine kinase-like ATPase, C-terminal domain"/>
    <property type="match status" value="1"/>
</dbReference>
<dbReference type="Pfam" id="PF00512">
    <property type="entry name" value="HisKA"/>
    <property type="match status" value="1"/>
</dbReference>
<dbReference type="InterPro" id="IPR036097">
    <property type="entry name" value="HisK_dim/P_sf"/>
</dbReference>
<dbReference type="GO" id="GO:0005886">
    <property type="term" value="C:plasma membrane"/>
    <property type="evidence" value="ECO:0007669"/>
    <property type="project" value="TreeGrafter"/>
</dbReference>
<dbReference type="EC" id="2.7.13.3" evidence="3"/>
<dbReference type="InterPro" id="IPR003661">
    <property type="entry name" value="HisK_dim/P_dom"/>
</dbReference>
<dbReference type="InterPro" id="IPR050398">
    <property type="entry name" value="HssS/ArlS-like"/>
</dbReference>
<sequence>MGDWIPMEVKRKPKAIAAIFIRYISLFCVNTLLILGILFLAFSVLINTGGIRRADDMQTRLNENVSAIKQADKVTKEILPEGCGYGVYDKDGTYLYGTYGEIEAKEAWTDYMEDNIYARGKGYYRFIAKEDGELCIVNYFIEARYTNAAWNRYLPSPVIMTVILFVLLFLFQTVILARSFGKHLSRRLEAMNEMTQKIQRRDLEFDEEHSDIKEIDEVMDSLYKMKCALKESLEEQWNQEKEKQEQIAALAHDIKTPLTIIKGNAQLLEEGSLAEEEQEYNQYILRNIAEIEHYLAMLREMLLSPKESAGEEKISCQELGERLEEQARILAAASRQEVLSIKGELAGEARCDYSQIERAWNNLIGNALEYNPEGKELRIDLRIVLEEGQAYLAAKVTDWGRGFDARDLAHATEQFYQGDESRHDRSHHGIGLYTAARFAAAQGGRIRLSNSKETGGGEVTLYLRLE</sequence>
<protein>
    <recommendedName>
        <fullName evidence="3">histidine kinase</fullName>
        <ecNumber evidence="3">2.7.13.3</ecNumber>
    </recommendedName>
</protein>
<dbReference type="SUPFAM" id="SSF55874">
    <property type="entry name" value="ATPase domain of HSP90 chaperone/DNA topoisomerase II/histidine kinase"/>
    <property type="match status" value="1"/>
</dbReference>
<dbReference type="EMBL" id="CP036170">
    <property type="protein sequence ID" value="QBF75485.1"/>
    <property type="molecule type" value="Genomic_DNA"/>
</dbReference>
<keyword evidence="4" id="KW-0597">Phosphoprotein</keyword>
<evidence type="ECO:0000256" key="9">
    <source>
        <dbReference type="ARBA" id="ARBA00023012"/>
    </source>
</evidence>
<evidence type="ECO:0000256" key="2">
    <source>
        <dbReference type="ARBA" id="ARBA00004141"/>
    </source>
</evidence>
<dbReference type="GO" id="GO:0000155">
    <property type="term" value="F:phosphorelay sensor kinase activity"/>
    <property type="evidence" value="ECO:0007669"/>
    <property type="project" value="InterPro"/>
</dbReference>
<organism evidence="13 14">
    <name type="scientific">Clostridium scindens (strain ATCC 35704 / DSM 5676 / VPI 13733 / 19)</name>
    <dbReference type="NCBI Taxonomy" id="411468"/>
    <lineage>
        <taxon>Bacteria</taxon>
        <taxon>Bacillati</taxon>
        <taxon>Bacillota</taxon>
        <taxon>Clostridia</taxon>
        <taxon>Lachnospirales</taxon>
        <taxon>Lachnospiraceae</taxon>
    </lineage>
</organism>